<proteinExistence type="predicted"/>
<dbReference type="InterPro" id="IPR040256">
    <property type="entry name" value="At4g02000-like"/>
</dbReference>
<gene>
    <name evidence="2" type="ORF">M5K25_017228</name>
</gene>
<organism evidence="2 3">
    <name type="scientific">Dendrobium thyrsiflorum</name>
    <name type="common">Pinecone-like raceme dendrobium</name>
    <name type="synonym">Orchid</name>
    <dbReference type="NCBI Taxonomy" id="117978"/>
    <lineage>
        <taxon>Eukaryota</taxon>
        <taxon>Viridiplantae</taxon>
        <taxon>Streptophyta</taxon>
        <taxon>Embryophyta</taxon>
        <taxon>Tracheophyta</taxon>
        <taxon>Spermatophyta</taxon>
        <taxon>Magnoliopsida</taxon>
        <taxon>Liliopsida</taxon>
        <taxon>Asparagales</taxon>
        <taxon>Orchidaceae</taxon>
        <taxon>Epidendroideae</taxon>
        <taxon>Malaxideae</taxon>
        <taxon>Dendrobiinae</taxon>
        <taxon>Dendrobium</taxon>
    </lineage>
</organism>
<evidence type="ECO:0000259" key="1">
    <source>
        <dbReference type="Pfam" id="PF14111"/>
    </source>
</evidence>
<accession>A0ABD0UMI4</accession>
<dbReference type="AlphaFoldDB" id="A0ABD0UMI4"/>
<protein>
    <recommendedName>
        <fullName evidence="1">DUF4283 domain-containing protein</fullName>
    </recommendedName>
</protein>
<sequence length="452" mass="50064">MPSLWISEEEVLALAAPFSLSLVGYFPNHRPSLELIRRFFFNLKLTGEFYATLLDSRHVMIKLSCDMYYCRIFAHRSYFVSNYFMKLTKWSSFMDIAEESPIVPIWISFPNLRPHFFAPSILHGLSFIFGCPLRTDTATTVDSRPSVARALVELDITKRCPDNVRIGLKKFGYIQSVVIDEFPSYCEHLLKDPTLTRDNLNNVGCMLEPHSLNPIVNVDVRLTNEVHDNVQGNGCVNLTLDVNAKAAVVGLVENESLLLPSARVGHLFDPVVLGPENCGVSMSVKDRTENVVFDNMSSINTICQPLASPAVFENDFCLVNSAVLNGSSSNVHDKSPHSSSEELSPNTAKPIDYVSVIDVPISLISNVDLKAQLSLNLMSPSLDHSDGMDGAVSSPCGGFGDVLDDPVDEMYSLNVSRILEKIFCHRGRKRGPDIDEAGSCSLPWMALACWQP</sequence>
<dbReference type="PANTHER" id="PTHR31286">
    <property type="entry name" value="GLYCINE-RICH CELL WALL STRUCTURAL PROTEIN 1.8-LIKE"/>
    <property type="match status" value="1"/>
</dbReference>
<comment type="caution">
    <text evidence="2">The sequence shown here is derived from an EMBL/GenBank/DDBJ whole genome shotgun (WGS) entry which is preliminary data.</text>
</comment>
<reference evidence="2 3" key="1">
    <citation type="journal article" date="2024" name="Plant Biotechnol. J.">
        <title>Dendrobium thyrsiflorum genome and its molecular insights into genes involved in important horticultural traits.</title>
        <authorList>
            <person name="Chen B."/>
            <person name="Wang J.Y."/>
            <person name="Zheng P.J."/>
            <person name="Li K.L."/>
            <person name="Liang Y.M."/>
            <person name="Chen X.F."/>
            <person name="Zhang C."/>
            <person name="Zhao X."/>
            <person name="He X."/>
            <person name="Zhang G.Q."/>
            <person name="Liu Z.J."/>
            <person name="Xu Q."/>
        </authorList>
    </citation>
    <scope>NUCLEOTIDE SEQUENCE [LARGE SCALE GENOMIC DNA]</scope>
    <source>
        <strain evidence="2">GZMU011</strain>
    </source>
</reference>
<dbReference type="InterPro" id="IPR025558">
    <property type="entry name" value="DUF4283"/>
</dbReference>
<evidence type="ECO:0000313" key="2">
    <source>
        <dbReference type="EMBL" id="KAL0913745.1"/>
    </source>
</evidence>
<dbReference type="PANTHER" id="PTHR31286:SF179">
    <property type="entry name" value="RNASE H TYPE-1 DOMAIN-CONTAINING PROTEIN"/>
    <property type="match status" value="1"/>
</dbReference>
<evidence type="ECO:0000313" key="3">
    <source>
        <dbReference type="Proteomes" id="UP001552299"/>
    </source>
</evidence>
<feature type="domain" description="DUF4283" evidence="1">
    <location>
        <begin position="18"/>
        <end position="97"/>
    </location>
</feature>
<dbReference type="Pfam" id="PF14111">
    <property type="entry name" value="DUF4283"/>
    <property type="match status" value="1"/>
</dbReference>
<dbReference type="EMBL" id="JANQDX010000013">
    <property type="protein sequence ID" value="KAL0913745.1"/>
    <property type="molecule type" value="Genomic_DNA"/>
</dbReference>
<name>A0ABD0UMI4_DENTH</name>
<keyword evidence="3" id="KW-1185">Reference proteome</keyword>
<dbReference type="Proteomes" id="UP001552299">
    <property type="component" value="Unassembled WGS sequence"/>
</dbReference>